<dbReference type="KEGG" id="soe:110794640"/>
<dbReference type="EC" id="2.7.7.41" evidence="6"/>
<dbReference type="RefSeq" id="XP_021855302.1">
    <property type="nucleotide sequence ID" value="XM_021999610.2"/>
</dbReference>
<comment type="pathway">
    <text evidence="3">Phospholipid metabolism; CDP-diacylglycerol biosynthesis; CDP-diacylglycerol from sn-glycerol 3-phosphate: step 3/3.</text>
</comment>
<evidence type="ECO:0000256" key="8">
    <source>
        <dbReference type="ARBA" id="ARBA00022516"/>
    </source>
</evidence>
<evidence type="ECO:0000256" key="10">
    <source>
        <dbReference type="ARBA" id="ARBA00022695"/>
    </source>
</evidence>
<dbReference type="PIRSF" id="PIRSF028840">
    <property type="entry name" value="Mmp37"/>
    <property type="match status" value="1"/>
</dbReference>
<keyword evidence="9" id="KW-0808">Transferase</keyword>
<evidence type="ECO:0000256" key="3">
    <source>
        <dbReference type="ARBA" id="ARBA00005119"/>
    </source>
</evidence>
<evidence type="ECO:0000313" key="19">
    <source>
        <dbReference type="Proteomes" id="UP000813463"/>
    </source>
</evidence>
<dbReference type="PANTHER" id="PTHR13619">
    <property type="entry name" value="PHOSPHATIDATE CYTIDYLYLTRANSFERASE, MITOCHONDRIAL"/>
    <property type="match status" value="1"/>
</dbReference>
<dbReference type="Proteomes" id="UP000813463">
    <property type="component" value="Chromosome 5"/>
</dbReference>
<evidence type="ECO:0000256" key="17">
    <source>
        <dbReference type="ARBA" id="ARBA00023264"/>
    </source>
</evidence>
<keyword evidence="16" id="KW-0594">Phospholipid biosynthesis</keyword>
<comment type="subcellular location">
    <subcellularLocation>
        <location evidence="2">Mitochondrion inner membrane</location>
        <topology evidence="2">Peripheral membrane protein</topology>
        <orientation evidence="2">Matrix side</orientation>
    </subcellularLocation>
</comment>
<dbReference type="GO" id="GO:0005743">
    <property type="term" value="C:mitochondrial inner membrane"/>
    <property type="evidence" value="ECO:0007669"/>
    <property type="project" value="UniProtKB-SubCell"/>
</dbReference>
<dbReference type="GO" id="GO:0005739">
    <property type="term" value="C:mitochondrion"/>
    <property type="evidence" value="ECO:0000318"/>
    <property type="project" value="GO_Central"/>
</dbReference>
<name>A0A9R0IUB7_SPIOL</name>
<keyword evidence="11" id="KW-0999">Mitochondrion inner membrane</keyword>
<evidence type="ECO:0000256" key="11">
    <source>
        <dbReference type="ARBA" id="ARBA00022792"/>
    </source>
</evidence>
<keyword evidence="12" id="KW-0460">Magnesium</keyword>
<dbReference type="GO" id="GO:0032049">
    <property type="term" value="P:cardiolipin biosynthetic process"/>
    <property type="evidence" value="ECO:0000318"/>
    <property type="project" value="GO_Central"/>
</dbReference>
<evidence type="ECO:0000256" key="5">
    <source>
        <dbReference type="ARBA" id="ARBA00005458"/>
    </source>
</evidence>
<dbReference type="AlphaFoldDB" id="A0A9R0IUB7"/>
<keyword evidence="14" id="KW-0496">Mitochondrion</keyword>
<evidence type="ECO:0000256" key="13">
    <source>
        <dbReference type="ARBA" id="ARBA00023098"/>
    </source>
</evidence>
<accession>A0A9R0IUB7</accession>
<proteinExistence type="inferred from homology"/>
<evidence type="ECO:0000256" key="7">
    <source>
        <dbReference type="ARBA" id="ARBA00018337"/>
    </source>
</evidence>
<dbReference type="GeneID" id="110794640"/>
<dbReference type="OrthoDB" id="341477at2759"/>
<comment type="cofactor">
    <cofactor evidence="1">
        <name>Mg(2+)</name>
        <dbReference type="ChEBI" id="CHEBI:18420"/>
    </cofactor>
</comment>
<organism evidence="19 20">
    <name type="scientific">Spinacia oleracea</name>
    <name type="common">Spinach</name>
    <dbReference type="NCBI Taxonomy" id="3562"/>
    <lineage>
        <taxon>Eukaryota</taxon>
        <taxon>Viridiplantae</taxon>
        <taxon>Streptophyta</taxon>
        <taxon>Embryophyta</taxon>
        <taxon>Tracheophyta</taxon>
        <taxon>Spermatophyta</taxon>
        <taxon>Magnoliopsida</taxon>
        <taxon>eudicotyledons</taxon>
        <taxon>Gunneridae</taxon>
        <taxon>Pentapetalae</taxon>
        <taxon>Caryophyllales</taxon>
        <taxon>Chenopodiaceae</taxon>
        <taxon>Chenopodioideae</taxon>
        <taxon>Anserineae</taxon>
        <taxon>Spinacia</taxon>
    </lineage>
</organism>
<keyword evidence="13" id="KW-0443">Lipid metabolism</keyword>
<evidence type="ECO:0000256" key="18">
    <source>
        <dbReference type="ARBA" id="ARBA00029893"/>
    </source>
</evidence>
<gene>
    <name evidence="20" type="primary">LOC110794640</name>
</gene>
<keyword evidence="19" id="KW-1185">Reference proteome</keyword>
<evidence type="ECO:0000256" key="2">
    <source>
        <dbReference type="ARBA" id="ARBA00004443"/>
    </source>
</evidence>
<keyword evidence="10" id="KW-0548">Nucleotidyltransferase</keyword>
<evidence type="ECO:0000313" key="20">
    <source>
        <dbReference type="RefSeq" id="XP_021855302.1"/>
    </source>
</evidence>
<dbReference type="GO" id="GO:0016024">
    <property type="term" value="P:CDP-diacylglycerol biosynthetic process"/>
    <property type="evidence" value="ECO:0000318"/>
    <property type="project" value="GO_Central"/>
</dbReference>
<dbReference type="InterPro" id="IPR015222">
    <property type="entry name" value="Tam41"/>
</dbReference>
<keyword evidence="8" id="KW-0444">Lipid biosynthesis</keyword>
<keyword evidence="15" id="KW-0472">Membrane</keyword>
<evidence type="ECO:0000256" key="16">
    <source>
        <dbReference type="ARBA" id="ARBA00023209"/>
    </source>
</evidence>
<reference evidence="20" key="2">
    <citation type="submission" date="2025-08" db="UniProtKB">
        <authorList>
            <consortium name="RefSeq"/>
        </authorList>
    </citation>
    <scope>IDENTIFICATION</scope>
    <source>
        <tissue evidence="20">Leaf</tissue>
    </source>
</reference>
<evidence type="ECO:0000256" key="9">
    <source>
        <dbReference type="ARBA" id="ARBA00022679"/>
    </source>
</evidence>
<sequence length="330" mass="37106">MDEKKREELSGLLTILPPVEFCCVYGSTLHPNNHAESRMIDYILGVRDPIEWHSQNLKKNNNHYASWMVNLGGAKLVTGVADKVGAGVHFNPFVSWNNKTFKYGVVRMHNLIEDILNWEKFYLSGRLQKPVHVLVDSMDVENLNSFNLRAATSAALLLLPSSFTQEDLYAKICSLSYNGDLRMLFAEDRHKVRKIVQGQFELFSGIYKPVLEEFATKDLLRFSSFGSHQENITQDCGLPAVQSLVSRLPKAIRSDMSMKLGEKKMNSGQVVHEVVIKSRAEAASCLEKLIRRKVMVSSAGQAVAGVLTVGAARATRYLSNKMLKAWKSWL</sequence>
<evidence type="ECO:0000256" key="1">
    <source>
        <dbReference type="ARBA" id="ARBA00001946"/>
    </source>
</evidence>
<evidence type="ECO:0000256" key="12">
    <source>
        <dbReference type="ARBA" id="ARBA00022842"/>
    </source>
</evidence>
<keyword evidence="17" id="KW-1208">Phospholipid metabolism</keyword>
<dbReference type="PANTHER" id="PTHR13619:SF0">
    <property type="entry name" value="PHOSPHATIDATE CYTIDYLYLTRANSFERASE, MITOCHONDRIAL"/>
    <property type="match status" value="1"/>
</dbReference>
<comment type="pathway">
    <text evidence="4">Lipid metabolism.</text>
</comment>
<dbReference type="GO" id="GO:0004605">
    <property type="term" value="F:phosphatidate cytidylyltransferase activity"/>
    <property type="evidence" value="ECO:0000318"/>
    <property type="project" value="GO_Central"/>
</dbReference>
<reference evidence="19" key="1">
    <citation type="journal article" date="2021" name="Nat. Commun.">
        <title>Genomic analyses provide insights into spinach domestication and the genetic basis of agronomic traits.</title>
        <authorList>
            <person name="Cai X."/>
            <person name="Sun X."/>
            <person name="Xu C."/>
            <person name="Sun H."/>
            <person name="Wang X."/>
            <person name="Ge C."/>
            <person name="Zhang Z."/>
            <person name="Wang Q."/>
            <person name="Fei Z."/>
            <person name="Jiao C."/>
            <person name="Wang Q."/>
        </authorList>
    </citation>
    <scope>NUCLEOTIDE SEQUENCE [LARGE SCALE GENOMIC DNA]</scope>
    <source>
        <strain evidence="19">cv. Varoflay</strain>
    </source>
</reference>
<evidence type="ECO:0000256" key="15">
    <source>
        <dbReference type="ARBA" id="ARBA00023136"/>
    </source>
</evidence>
<evidence type="ECO:0000256" key="4">
    <source>
        <dbReference type="ARBA" id="ARBA00005189"/>
    </source>
</evidence>
<comment type="similarity">
    <text evidence="5">Belongs to the TAM41 family.</text>
</comment>
<evidence type="ECO:0000256" key="6">
    <source>
        <dbReference type="ARBA" id="ARBA00012487"/>
    </source>
</evidence>
<dbReference type="Pfam" id="PF09139">
    <property type="entry name" value="Tam41_Mmp37"/>
    <property type="match status" value="1"/>
</dbReference>
<protein>
    <recommendedName>
        <fullName evidence="7">Phosphatidate cytidylyltransferase, mitochondrial</fullName>
        <ecNumber evidence="6">2.7.7.41</ecNumber>
    </recommendedName>
    <alternativeName>
        <fullName evidence="18">CDP-diacylglycerol synthase</fullName>
    </alternativeName>
</protein>
<evidence type="ECO:0000256" key="14">
    <source>
        <dbReference type="ARBA" id="ARBA00023128"/>
    </source>
</evidence>